<dbReference type="Proteomes" id="UP001161017">
    <property type="component" value="Unassembled WGS sequence"/>
</dbReference>
<gene>
    <name evidence="3" type="ORF">OHK93_005107</name>
</gene>
<comment type="caution">
    <text evidence="3">The sequence shown here is derived from an EMBL/GenBank/DDBJ whole genome shotgun (WGS) entry which is preliminary data.</text>
</comment>
<dbReference type="InterPro" id="IPR009799">
    <property type="entry name" value="EthD_dom"/>
</dbReference>
<dbReference type="GO" id="GO:0016491">
    <property type="term" value="F:oxidoreductase activity"/>
    <property type="evidence" value="ECO:0007669"/>
    <property type="project" value="InterPro"/>
</dbReference>
<evidence type="ECO:0000259" key="2">
    <source>
        <dbReference type="Pfam" id="PF07110"/>
    </source>
</evidence>
<feature type="domain" description="EthD" evidence="2">
    <location>
        <begin position="33"/>
        <end position="126"/>
    </location>
</feature>
<dbReference type="AlphaFoldDB" id="A0AA43TZC0"/>
<dbReference type="SUPFAM" id="SSF54909">
    <property type="entry name" value="Dimeric alpha+beta barrel"/>
    <property type="match status" value="1"/>
</dbReference>
<protein>
    <recommendedName>
        <fullName evidence="2">EthD domain-containing protein</fullName>
    </recommendedName>
</protein>
<dbReference type="Gene3D" id="3.30.70.100">
    <property type="match status" value="1"/>
</dbReference>
<sequence>MSSELPPASTGGGPGHAKERADRVRMMALIYRKPGMSVEDFHNYWRDEHSKVFAGIAVVKKNLLKYEQIHLDNEASDGMQKMCLPCADYDGMAVFDATSMEKIQEVFADKEYREIVVPDEEKFIDRGRSVLFPARLVDIFDDPS</sequence>
<proteinExistence type="inferred from homology"/>
<dbReference type="Pfam" id="PF07110">
    <property type="entry name" value="EthD"/>
    <property type="match status" value="1"/>
</dbReference>
<keyword evidence="4" id="KW-1185">Reference proteome</keyword>
<reference evidence="3" key="1">
    <citation type="journal article" date="2023" name="Genome Biol. Evol.">
        <title>First Whole Genome Sequence and Flow Cytometry Genome Size Data for the Lichen-Forming Fungus Ramalina farinacea (Ascomycota).</title>
        <authorList>
            <person name="Llewellyn T."/>
            <person name="Mian S."/>
            <person name="Hill R."/>
            <person name="Leitch I.J."/>
            <person name="Gaya E."/>
        </authorList>
    </citation>
    <scope>NUCLEOTIDE SEQUENCE</scope>
    <source>
        <strain evidence="3">LIQ254RAFAR</strain>
    </source>
</reference>
<organism evidence="3 4">
    <name type="scientific">Ramalina farinacea</name>
    <dbReference type="NCBI Taxonomy" id="258253"/>
    <lineage>
        <taxon>Eukaryota</taxon>
        <taxon>Fungi</taxon>
        <taxon>Dikarya</taxon>
        <taxon>Ascomycota</taxon>
        <taxon>Pezizomycotina</taxon>
        <taxon>Lecanoromycetes</taxon>
        <taxon>OSLEUM clade</taxon>
        <taxon>Lecanoromycetidae</taxon>
        <taxon>Lecanorales</taxon>
        <taxon>Lecanorineae</taxon>
        <taxon>Ramalinaceae</taxon>
        <taxon>Ramalina</taxon>
    </lineage>
</organism>
<name>A0AA43TZC0_9LECA</name>
<evidence type="ECO:0000313" key="4">
    <source>
        <dbReference type="Proteomes" id="UP001161017"/>
    </source>
</evidence>
<accession>A0AA43TZC0</accession>
<dbReference type="EMBL" id="JAPUFD010000025">
    <property type="protein sequence ID" value="MDI1493319.1"/>
    <property type="molecule type" value="Genomic_DNA"/>
</dbReference>
<comment type="similarity">
    <text evidence="1">Belongs to the tpcK family.</text>
</comment>
<dbReference type="InterPro" id="IPR011008">
    <property type="entry name" value="Dimeric_a/b-barrel"/>
</dbReference>
<evidence type="ECO:0000313" key="3">
    <source>
        <dbReference type="EMBL" id="MDI1493319.1"/>
    </source>
</evidence>
<evidence type="ECO:0000256" key="1">
    <source>
        <dbReference type="ARBA" id="ARBA00005986"/>
    </source>
</evidence>